<evidence type="ECO:0000313" key="1">
    <source>
        <dbReference type="EMBL" id="KAI5665365.1"/>
    </source>
</evidence>
<accession>A0ACC0AWX3</accession>
<proteinExistence type="predicted"/>
<dbReference type="Proteomes" id="UP001060085">
    <property type="component" value="Linkage Group LG04"/>
</dbReference>
<name>A0ACC0AWX3_CATRO</name>
<gene>
    <name evidence="1" type="ORF">M9H77_15218</name>
</gene>
<protein>
    <submittedName>
        <fullName evidence="1">Uncharacterized protein</fullName>
    </submittedName>
</protein>
<comment type="caution">
    <text evidence="1">The sequence shown here is derived from an EMBL/GenBank/DDBJ whole genome shotgun (WGS) entry which is preliminary data.</text>
</comment>
<evidence type="ECO:0000313" key="2">
    <source>
        <dbReference type="Proteomes" id="UP001060085"/>
    </source>
</evidence>
<keyword evidence="2" id="KW-1185">Reference proteome</keyword>
<reference evidence="2" key="1">
    <citation type="journal article" date="2023" name="Nat. Plants">
        <title>Single-cell RNA sequencing provides a high-resolution roadmap for understanding the multicellular compartmentation of specialized metabolism.</title>
        <authorList>
            <person name="Sun S."/>
            <person name="Shen X."/>
            <person name="Li Y."/>
            <person name="Li Y."/>
            <person name="Wang S."/>
            <person name="Li R."/>
            <person name="Zhang H."/>
            <person name="Shen G."/>
            <person name="Guo B."/>
            <person name="Wei J."/>
            <person name="Xu J."/>
            <person name="St-Pierre B."/>
            <person name="Chen S."/>
            <person name="Sun C."/>
        </authorList>
    </citation>
    <scope>NUCLEOTIDE SEQUENCE [LARGE SCALE GENOMIC DNA]</scope>
</reference>
<organism evidence="1 2">
    <name type="scientific">Catharanthus roseus</name>
    <name type="common">Madagascar periwinkle</name>
    <name type="synonym">Vinca rosea</name>
    <dbReference type="NCBI Taxonomy" id="4058"/>
    <lineage>
        <taxon>Eukaryota</taxon>
        <taxon>Viridiplantae</taxon>
        <taxon>Streptophyta</taxon>
        <taxon>Embryophyta</taxon>
        <taxon>Tracheophyta</taxon>
        <taxon>Spermatophyta</taxon>
        <taxon>Magnoliopsida</taxon>
        <taxon>eudicotyledons</taxon>
        <taxon>Gunneridae</taxon>
        <taxon>Pentapetalae</taxon>
        <taxon>asterids</taxon>
        <taxon>lamiids</taxon>
        <taxon>Gentianales</taxon>
        <taxon>Apocynaceae</taxon>
        <taxon>Rauvolfioideae</taxon>
        <taxon>Vinceae</taxon>
        <taxon>Catharanthinae</taxon>
        <taxon>Catharanthus</taxon>
    </lineage>
</organism>
<sequence length="437" mass="49089">MDRRRTPNVGKRHKSPKSRSVTTADHSLSDRRPDEAYRLSGGVNSMATSGRGLQKKFDFRPAADDFRHDCQVSNAKKLSFDLKDLKLMNDTPLELDGSQLLKPFSSNINKDFPSPSSALDAKDKKSNGHGSQRDQSSQRTDFSFNDRLKGKIQRGENSPEYTRFNDQSDNSNNRYDICPPKTGSAVKLKAPLHVKNREIRNENKRKMDEHNILILRPGMILLKSYISFKDQVMLVRTCRELGLGSGGFYQPGYGDGATLNLKMMCLGKNWDPVASAYGDERPCDGARAPPIPDVFSELVKRAIADSHDHLKQQSRKRNVEHILPSMSPNICIVNFYTKSGRLGLHQDKDETIESLRKGLPVVSFSVGDSADFAYCDQRDILNVEKIKLESGDVLIFGGQARHIYHGVTAIYSDTAPQALIEEANLRPGRLNLTFREY</sequence>
<dbReference type="EMBL" id="CM044704">
    <property type="protein sequence ID" value="KAI5665365.1"/>
    <property type="molecule type" value="Genomic_DNA"/>
</dbReference>